<dbReference type="eggNOG" id="COG5435">
    <property type="taxonomic scope" value="Bacteria"/>
</dbReference>
<dbReference type="SUPFAM" id="SSF55724">
    <property type="entry name" value="Mog1p/PsbP-like"/>
    <property type="match status" value="1"/>
</dbReference>
<evidence type="ECO:0000313" key="2">
    <source>
        <dbReference type="Proteomes" id="UP000030351"/>
    </source>
</evidence>
<accession>A0A0A3YNE8</accession>
<evidence type="ECO:0008006" key="3">
    <source>
        <dbReference type="Google" id="ProtNLM"/>
    </source>
</evidence>
<dbReference type="InterPro" id="IPR014894">
    <property type="entry name" value="DcrB/EagT6"/>
</dbReference>
<gene>
    <name evidence="1" type="ORF">NG99_21530</name>
</gene>
<sequence>MSDYTLQDCNITVPDTFRDRTMNLFTLSHTGANEFTFVISRATASADDTLESVSSRLAAELDTTLEDLSLFHAELITLAGKQALELFYRFKSGQRVIFQKQRVVLTGDGETGKKLLCFIGTCPDAFDDYHGRIYDSITDSVTLPGEPAVSPAIGHQIPGDSQALFFSFDRDSRELAVFQGISGLYNSIDLGRARNGDYLFFDADGASLTLAPVDSEDKPGRYALWEAAGERKATIISSLLLTRSVRGIPGMESTEAVEAHISQRINHG</sequence>
<dbReference type="Pfam" id="PF08786">
    <property type="entry name" value="DcrB"/>
    <property type="match status" value="1"/>
</dbReference>
<dbReference type="STRING" id="371042.NG99_21530"/>
<evidence type="ECO:0000313" key="1">
    <source>
        <dbReference type="EMBL" id="KGT88342.1"/>
    </source>
</evidence>
<dbReference type="EMBL" id="JRUQ01000062">
    <property type="protein sequence ID" value="KGT88342.1"/>
    <property type="molecule type" value="Genomic_DNA"/>
</dbReference>
<name>A0A0A3YNE8_9GAMM</name>
<dbReference type="Gene3D" id="3.40.1000.10">
    <property type="entry name" value="Mog1/PsbP, alpha/beta/alpha sandwich"/>
    <property type="match status" value="1"/>
</dbReference>
<dbReference type="Proteomes" id="UP000030351">
    <property type="component" value="Unassembled WGS sequence"/>
</dbReference>
<comment type="caution">
    <text evidence="1">The sequence shown here is derived from an EMBL/GenBank/DDBJ whole genome shotgun (WGS) entry which is preliminary data.</text>
</comment>
<proteinExistence type="predicted"/>
<dbReference type="InterPro" id="IPR016123">
    <property type="entry name" value="Mog1/PsbP_a/b/a-sand"/>
</dbReference>
<dbReference type="AlphaFoldDB" id="A0A0A3YNE8"/>
<dbReference type="OrthoDB" id="6488729at2"/>
<organism evidence="1 2">
    <name type="scientific">Erwinia typographi</name>
    <dbReference type="NCBI Taxonomy" id="371042"/>
    <lineage>
        <taxon>Bacteria</taxon>
        <taxon>Pseudomonadati</taxon>
        <taxon>Pseudomonadota</taxon>
        <taxon>Gammaproteobacteria</taxon>
        <taxon>Enterobacterales</taxon>
        <taxon>Erwiniaceae</taxon>
        <taxon>Erwinia</taxon>
    </lineage>
</organism>
<reference evidence="1 2" key="1">
    <citation type="submission" date="2014-10" db="EMBL/GenBank/DDBJ databases">
        <title>Genome sequence of Erwinia typographi M043b.</title>
        <authorList>
            <person name="Chan K.-G."/>
            <person name="Tan W.-S."/>
        </authorList>
    </citation>
    <scope>NUCLEOTIDE SEQUENCE [LARGE SCALE GENOMIC DNA]</scope>
    <source>
        <strain evidence="1 2">M043b</strain>
    </source>
</reference>
<keyword evidence="2" id="KW-1185">Reference proteome</keyword>
<protein>
    <recommendedName>
        <fullName evidence="3">DUF1795 domain-containing protein</fullName>
    </recommendedName>
</protein>
<dbReference type="RefSeq" id="WP_034897565.1">
    <property type="nucleotide sequence ID" value="NZ_JRUQ01000062.1"/>
</dbReference>